<dbReference type="RefSeq" id="WP_344078934.1">
    <property type="nucleotide sequence ID" value="NZ_BAAALS010000007.1"/>
</dbReference>
<comment type="caution">
    <text evidence="6">The sequence shown here is derived from an EMBL/GenBank/DDBJ whole genome shotgun (WGS) entry which is preliminary data.</text>
</comment>
<keyword evidence="3 4" id="KW-0624">Polysaccharide degradation</keyword>
<comment type="similarity">
    <text evidence="4">Belongs to the glycosyl hydrolase family 6.</text>
</comment>
<dbReference type="PANTHER" id="PTHR34876:SF4">
    <property type="entry name" value="1,4-BETA-D-GLUCAN CELLOBIOHYDROLASE C-RELATED"/>
    <property type="match status" value="1"/>
</dbReference>
<keyword evidence="1 4" id="KW-0378">Hydrolase</keyword>
<feature type="domain" description="CBM2" evidence="5">
    <location>
        <begin position="366"/>
        <end position="463"/>
    </location>
</feature>
<keyword evidence="4" id="KW-0119">Carbohydrate metabolism</keyword>
<gene>
    <name evidence="6" type="ORF">GCM10009681_18440</name>
</gene>
<proteinExistence type="inferred from homology"/>
<dbReference type="PROSITE" id="PS00561">
    <property type="entry name" value="CBM2_A"/>
    <property type="match status" value="1"/>
</dbReference>
<dbReference type="InterPro" id="IPR016288">
    <property type="entry name" value="Beta_cellobiohydrolase"/>
</dbReference>
<keyword evidence="4" id="KW-0136">Cellulose degradation</keyword>
<organism evidence="6 7">
    <name type="scientific">Luedemannella helvata</name>
    <dbReference type="NCBI Taxonomy" id="349315"/>
    <lineage>
        <taxon>Bacteria</taxon>
        <taxon>Bacillati</taxon>
        <taxon>Actinomycetota</taxon>
        <taxon>Actinomycetes</taxon>
        <taxon>Micromonosporales</taxon>
        <taxon>Micromonosporaceae</taxon>
        <taxon>Luedemannella</taxon>
    </lineage>
</organism>
<dbReference type="SMART" id="SM00637">
    <property type="entry name" value="CBD_II"/>
    <property type="match status" value="1"/>
</dbReference>
<evidence type="ECO:0000313" key="7">
    <source>
        <dbReference type="Proteomes" id="UP001500655"/>
    </source>
</evidence>
<dbReference type="Gene3D" id="3.20.20.40">
    <property type="entry name" value="1, 4-beta cellobiohydrolase"/>
    <property type="match status" value="1"/>
</dbReference>
<dbReference type="EC" id="3.2.1.-" evidence="4"/>
<dbReference type="EMBL" id="BAAALS010000007">
    <property type="protein sequence ID" value="GAA1747559.1"/>
    <property type="molecule type" value="Genomic_DNA"/>
</dbReference>
<dbReference type="GO" id="GO:0016787">
    <property type="term" value="F:hydrolase activity"/>
    <property type="evidence" value="ECO:0007669"/>
    <property type="project" value="UniProtKB-KW"/>
</dbReference>
<evidence type="ECO:0000259" key="5">
    <source>
        <dbReference type="PROSITE" id="PS51173"/>
    </source>
</evidence>
<protein>
    <recommendedName>
        <fullName evidence="4">Glucanase</fullName>
        <ecNumber evidence="4">3.2.1.-</ecNumber>
    </recommendedName>
</protein>
<dbReference type="InterPro" id="IPR001919">
    <property type="entry name" value="CBD2"/>
</dbReference>
<sequence>MSRYMRNRRPLAVVAATAATAMVAAGVWIANGTASAGVLSGTLYRDPDSAVVKWVAANGGDSRVGVIRDRIASQPSFRWVANYNPSTIQAETSAYINAANSAGQVPQLSVYMIPNRDCGGASAGGAPDYGSYLSWVQNFSRGLGSQMVIIVLETDSIALQTCLSSSELSTRNNALSQATQTIKAANRNAKVYLDGGHSAWNSASEQANRLRNAGIQYADGFYTNVSNFQPTSSEVSFGSGIINALNGMGISGKRQIIDTSRNGGAAGDWCADDNTDRRIGQYPTLNTGNANIDGYLWVKPPGEADGCAFQAGSFQPSLAYSLASGVQNPSSQAPVTTRGPVTSAVVTTRGPVTSAPVTTRAPVTTGNQGGGACTASYTTINSWGGGYQGEITVKAGSSSINGWTVTINGQTITQLWNGQLSGSGPYTVKNLSWNGSLPAGGTAAFGYLGNGSPGSPTLTCTSP</sequence>
<accession>A0ABP4W5D5</accession>
<dbReference type="InterPro" id="IPR008965">
    <property type="entry name" value="CBM2/CBM3_carb-bd_dom_sf"/>
</dbReference>
<name>A0ABP4W5D5_9ACTN</name>
<dbReference type="PROSITE" id="PS51173">
    <property type="entry name" value="CBM2"/>
    <property type="match status" value="1"/>
</dbReference>
<dbReference type="Gene3D" id="2.60.40.290">
    <property type="match status" value="1"/>
</dbReference>
<evidence type="ECO:0000256" key="4">
    <source>
        <dbReference type="RuleBase" id="RU361186"/>
    </source>
</evidence>
<dbReference type="InterPro" id="IPR012291">
    <property type="entry name" value="CBM2_carb-bd_dom_sf"/>
</dbReference>
<dbReference type="Pfam" id="PF01341">
    <property type="entry name" value="Glyco_hydro_6"/>
    <property type="match status" value="1"/>
</dbReference>
<dbReference type="InterPro" id="IPR036434">
    <property type="entry name" value="Beta_cellobiohydrolase_sf"/>
</dbReference>
<dbReference type="Pfam" id="PF00553">
    <property type="entry name" value="CBM_2"/>
    <property type="match status" value="1"/>
</dbReference>
<evidence type="ECO:0000256" key="3">
    <source>
        <dbReference type="ARBA" id="ARBA00023326"/>
    </source>
</evidence>
<evidence type="ECO:0000256" key="2">
    <source>
        <dbReference type="ARBA" id="ARBA00023295"/>
    </source>
</evidence>
<dbReference type="SUPFAM" id="SSF51989">
    <property type="entry name" value="Glycosyl hydrolases family 6, cellulases"/>
    <property type="match status" value="1"/>
</dbReference>
<keyword evidence="7" id="KW-1185">Reference proteome</keyword>
<dbReference type="InterPro" id="IPR018366">
    <property type="entry name" value="CBM2_CS"/>
</dbReference>
<evidence type="ECO:0000313" key="6">
    <source>
        <dbReference type="EMBL" id="GAA1747559.1"/>
    </source>
</evidence>
<reference evidence="7" key="1">
    <citation type="journal article" date="2019" name="Int. J. Syst. Evol. Microbiol.">
        <title>The Global Catalogue of Microorganisms (GCM) 10K type strain sequencing project: providing services to taxonomists for standard genome sequencing and annotation.</title>
        <authorList>
            <consortium name="The Broad Institute Genomics Platform"/>
            <consortium name="The Broad Institute Genome Sequencing Center for Infectious Disease"/>
            <person name="Wu L."/>
            <person name="Ma J."/>
        </authorList>
    </citation>
    <scope>NUCLEOTIDE SEQUENCE [LARGE SCALE GENOMIC DNA]</scope>
    <source>
        <strain evidence="7">JCM 13249</strain>
    </source>
</reference>
<dbReference type="SUPFAM" id="SSF49384">
    <property type="entry name" value="Carbohydrate-binding domain"/>
    <property type="match status" value="1"/>
</dbReference>
<dbReference type="PRINTS" id="PR00733">
    <property type="entry name" value="GLHYDRLASE6"/>
</dbReference>
<keyword evidence="2 4" id="KW-0326">Glycosidase</keyword>
<evidence type="ECO:0000256" key="1">
    <source>
        <dbReference type="ARBA" id="ARBA00022801"/>
    </source>
</evidence>
<dbReference type="Proteomes" id="UP001500655">
    <property type="component" value="Unassembled WGS sequence"/>
</dbReference>
<dbReference type="PANTHER" id="PTHR34876">
    <property type="match status" value="1"/>
</dbReference>